<dbReference type="Pfam" id="PF02897">
    <property type="entry name" value="Peptidase_S9_N"/>
    <property type="match status" value="1"/>
</dbReference>
<protein>
    <recommendedName>
        <fullName evidence="2">prolyl oligopeptidase</fullName>
        <ecNumber evidence="2">3.4.21.26</ecNumber>
    </recommendedName>
</protein>
<dbReference type="InterPro" id="IPR051167">
    <property type="entry name" value="Prolyl_oligopep/macrocyclase"/>
</dbReference>
<organism evidence="9 10">
    <name type="scientific">Luteococcus japonicus LSP_Lj1</name>
    <dbReference type="NCBI Taxonomy" id="1255658"/>
    <lineage>
        <taxon>Bacteria</taxon>
        <taxon>Bacillati</taxon>
        <taxon>Actinomycetota</taxon>
        <taxon>Actinomycetes</taxon>
        <taxon>Propionibacteriales</taxon>
        <taxon>Propionibacteriaceae</taxon>
        <taxon>Luteococcus</taxon>
    </lineage>
</organism>
<sequence length="717" mass="77220">MEHSHLTSPGTSTCGVVEDLHGQRIADPYRWLEDVDSEGTRAWVAEQRAFAAEQLAQLPHRGFFDDVMARVTARPRWSAPWCSKGLYFQQRHDGMAHQAVLHVADSADELLAGGRVLVDPNTWSEGGSSSLAFVSVNPQATMVAVGRSDAGADWTRISLVTPDGQPVDDVEAVTKFSTAVWLPDGNSYAYLDFPGAGRAEGTETRALPGCRIKVHRVGDDPSQDVLVADFELDPQVLPWMQLSDDDRWLVTHLATGTERANRLWLFPVHEQGGESVVDAEPVELIDTARDRWEYIATADGELYFQTDDDAPHGRVVAVDQRDWNLREVVSEGASPIVGAWLAGQTLLVHSLEDASSVLHRWDLGDGGARDLGQVQLPPGVLASVNTRSTSDEVFLQLSTLTDPSHAWRLAASTGKLDELPAPTGDWTAPGFRVERRRATSADGTSVPYFLVVPDGLDLSEPRATILYGYGGFNIPVQLDHRAPWPGWLAAGGLLAIANLRGGGEFGRSWYEAGIREHKQNVFDDAIAVAEDLVARELTTPEQLAVHGKSNGGLLVGAVMTQRPDLFAVALPHVGVLDALRFHKFTVGRAWASDYGNPDDAADFGRILAWSPLHNIKPGTSYPATLVLTSDHDDRVVPAHSYKFAAALQAAQGGAAPVVARIEEATGHGLASKPPSVLAAECADLLAFAAHHTGLFPSTGSGNVGEGPGDGKDVRVEE</sequence>
<evidence type="ECO:0000259" key="7">
    <source>
        <dbReference type="Pfam" id="PF00326"/>
    </source>
</evidence>
<dbReference type="GO" id="GO:0004252">
    <property type="term" value="F:serine-type endopeptidase activity"/>
    <property type="evidence" value="ECO:0007669"/>
    <property type="project" value="UniProtKB-EC"/>
</dbReference>
<evidence type="ECO:0000259" key="8">
    <source>
        <dbReference type="Pfam" id="PF02897"/>
    </source>
</evidence>
<evidence type="ECO:0000256" key="3">
    <source>
        <dbReference type="ARBA" id="ARBA00022670"/>
    </source>
</evidence>
<keyword evidence="5" id="KW-0720">Serine protease</keyword>
<dbReference type="Gene3D" id="2.130.10.120">
    <property type="entry name" value="Prolyl oligopeptidase, N-terminal domain"/>
    <property type="match status" value="1"/>
</dbReference>
<name>A0A1R4IVN9_9ACTN</name>
<dbReference type="GO" id="GO:0006508">
    <property type="term" value="P:proteolysis"/>
    <property type="evidence" value="ECO:0007669"/>
    <property type="project" value="UniProtKB-KW"/>
</dbReference>
<dbReference type="InterPro" id="IPR029058">
    <property type="entry name" value="AB_hydrolase_fold"/>
</dbReference>
<feature type="compositionally biased region" description="Basic and acidic residues" evidence="6">
    <location>
        <begin position="708"/>
        <end position="717"/>
    </location>
</feature>
<dbReference type="Proteomes" id="UP000188342">
    <property type="component" value="Unassembled WGS sequence"/>
</dbReference>
<dbReference type="Pfam" id="PF00326">
    <property type="entry name" value="Peptidase_S9"/>
    <property type="match status" value="1"/>
</dbReference>
<dbReference type="PANTHER" id="PTHR42881:SF2">
    <property type="entry name" value="PROLYL ENDOPEPTIDASE"/>
    <property type="match status" value="1"/>
</dbReference>
<dbReference type="SUPFAM" id="SSF53474">
    <property type="entry name" value="alpha/beta-Hydrolases"/>
    <property type="match status" value="1"/>
</dbReference>
<accession>A0A1R4IVN9</accession>
<dbReference type="EMBL" id="FUKQ01000012">
    <property type="protein sequence ID" value="SJN23902.1"/>
    <property type="molecule type" value="Genomic_DNA"/>
</dbReference>
<reference evidence="9 10" key="1">
    <citation type="submission" date="2017-02" db="EMBL/GenBank/DDBJ databases">
        <authorList>
            <person name="Peterson S.W."/>
        </authorList>
    </citation>
    <scope>NUCLEOTIDE SEQUENCE [LARGE SCALE GENOMIC DNA]</scope>
    <source>
        <strain evidence="9 10">LSP_Lj1</strain>
    </source>
</reference>
<keyword evidence="3" id="KW-0645">Protease</keyword>
<feature type="domain" description="Peptidase S9A N-terminal" evidence="8">
    <location>
        <begin position="16"/>
        <end position="416"/>
    </location>
</feature>
<dbReference type="GO" id="GO:0070012">
    <property type="term" value="F:oligopeptidase activity"/>
    <property type="evidence" value="ECO:0007669"/>
    <property type="project" value="TreeGrafter"/>
</dbReference>
<dbReference type="InterPro" id="IPR002470">
    <property type="entry name" value="Peptidase_S9A"/>
</dbReference>
<dbReference type="Gene3D" id="3.40.50.1820">
    <property type="entry name" value="alpha/beta hydrolase"/>
    <property type="match status" value="1"/>
</dbReference>
<dbReference type="GO" id="GO:0005829">
    <property type="term" value="C:cytosol"/>
    <property type="evidence" value="ECO:0007669"/>
    <property type="project" value="TreeGrafter"/>
</dbReference>
<dbReference type="OrthoDB" id="9801421at2"/>
<dbReference type="InterPro" id="IPR001375">
    <property type="entry name" value="Peptidase_S9_cat"/>
</dbReference>
<feature type="domain" description="Peptidase S9 prolyl oligopeptidase catalytic" evidence="7">
    <location>
        <begin position="488"/>
        <end position="693"/>
    </location>
</feature>
<feature type="region of interest" description="Disordered" evidence="6">
    <location>
        <begin position="696"/>
        <end position="717"/>
    </location>
</feature>
<evidence type="ECO:0000256" key="1">
    <source>
        <dbReference type="ARBA" id="ARBA00001070"/>
    </source>
</evidence>
<dbReference type="PANTHER" id="PTHR42881">
    <property type="entry name" value="PROLYL ENDOPEPTIDASE"/>
    <property type="match status" value="1"/>
</dbReference>
<evidence type="ECO:0000256" key="6">
    <source>
        <dbReference type="SAM" id="MobiDB-lite"/>
    </source>
</evidence>
<evidence type="ECO:0000256" key="4">
    <source>
        <dbReference type="ARBA" id="ARBA00022801"/>
    </source>
</evidence>
<keyword evidence="4 9" id="KW-0378">Hydrolase</keyword>
<dbReference type="EC" id="3.4.21.26" evidence="2"/>
<comment type="catalytic activity">
    <reaction evidence="1">
        <text>Hydrolysis of Pro-|-Xaa &gt;&gt; Ala-|-Xaa in oligopeptides.</text>
        <dbReference type="EC" id="3.4.21.26"/>
    </reaction>
</comment>
<dbReference type="AlphaFoldDB" id="A0A1R4IVN9"/>
<proteinExistence type="predicted"/>
<evidence type="ECO:0000256" key="5">
    <source>
        <dbReference type="ARBA" id="ARBA00022825"/>
    </source>
</evidence>
<dbReference type="STRING" id="1255658.FM114_04010"/>
<dbReference type="SUPFAM" id="SSF50993">
    <property type="entry name" value="Peptidase/esterase 'gauge' domain"/>
    <property type="match status" value="1"/>
</dbReference>
<evidence type="ECO:0000313" key="9">
    <source>
        <dbReference type="EMBL" id="SJN23902.1"/>
    </source>
</evidence>
<evidence type="ECO:0000256" key="2">
    <source>
        <dbReference type="ARBA" id="ARBA00011897"/>
    </source>
</evidence>
<evidence type="ECO:0000313" key="10">
    <source>
        <dbReference type="Proteomes" id="UP000188342"/>
    </source>
</evidence>
<dbReference type="InterPro" id="IPR023302">
    <property type="entry name" value="Pept_S9A_N"/>
</dbReference>
<dbReference type="PRINTS" id="PR00862">
    <property type="entry name" value="PROLIGOPTASE"/>
</dbReference>
<keyword evidence="10" id="KW-1185">Reference proteome</keyword>
<dbReference type="RefSeq" id="WP_094763899.1">
    <property type="nucleotide sequence ID" value="NZ_FUKQ01000012.1"/>
</dbReference>
<gene>
    <name evidence="9" type="ORF">FM114_04010</name>
</gene>